<protein>
    <recommendedName>
        <fullName evidence="3">C-type lectin domain-containing protein</fullName>
    </recommendedName>
</protein>
<dbReference type="PROSITE" id="PS50041">
    <property type="entry name" value="C_TYPE_LECTIN_2"/>
    <property type="match status" value="1"/>
</dbReference>
<organism evidence="4 5">
    <name type="scientific">Halocaridina rubra</name>
    <name type="common">Hawaiian red shrimp</name>
    <dbReference type="NCBI Taxonomy" id="373956"/>
    <lineage>
        <taxon>Eukaryota</taxon>
        <taxon>Metazoa</taxon>
        <taxon>Ecdysozoa</taxon>
        <taxon>Arthropoda</taxon>
        <taxon>Crustacea</taxon>
        <taxon>Multicrustacea</taxon>
        <taxon>Malacostraca</taxon>
        <taxon>Eumalacostraca</taxon>
        <taxon>Eucarida</taxon>
        <taxon>Decapoda</taxon>
        <taxon>Pleocyemata</taxon>
        <taxon>Caridea</taxon>
        <taxon>Atyoidea</taxon>
        <taxon>Atyidae</taxon>
        <taxon>Halocaridina</taxon>
    </lineage>
</organism>
<dbReference type="Pfam" id="PF00057">
    <property type="entry name" value="Ldl_recept_a"/>
    <property type="match status" value="1"/>
</dbReference>
<dbReference type="PROSITE" id="PS00615">
    <property type="entry name" value="C_TYPE_LECTIN_1"/>
    <property type="match status" value="1"/>
</dbReference>
<dbReference type="AlphaFoldDB" id="A0AAN8XNJ6"/>
<evidence type="ECO:0000256" key="1">
    <source>
        <dbReference type="ARBA" id="ARBA00023157"/>
    </source>
</evidence>
<dbReference type="CDD" id="cd00037">
    <property type="entry name" value="CLECT"/>
    <property type="match status" value="1"/>
</dbReference>
<keyword evidence="5" id="KW-1185">Reference proteome</keyword>
<dbReference type="Gene3D" id="4.10.400.10">
    <property type="entry name" value="Low-density Lipoprotein Receptor"/>
    <property type="match status" value="1"/>
</dbReference>
<sequence length="575" mass="65396">MEKILDWNATEVDFQCCNFRVSKRIKLQNRLILLRWDSLCLAVNLQRKTYQISHRGQYGGGSLNVLGENPTVDDKGIMIIGRLQRQHGGGLTEAFRGSIARFTLLEQALLGQDMIDFISDCDVVFGSSLLGINIPVDLTQWTAKGDNVNDTEVNATTFCNQPSWIFMLPGRHEHNVSKGICHNLGGHLAYPESTMESRELEKSFKDNIQACLNIYGSWLWIDAYEIYDNGSWSVVMRRNRNIQNTQCISLKPSNSNTWASTPCDEKLCAACELITNPHLTLRGGCKAIVDRQFTFTYDENEQPKLRGLLGTEIYWNSRQRGNWYMKESGNPDDIGELEKSINVLSSLLPIGLHAWNFENFTECTSTEVMLLSLCDEHNFACQDGLHCFPWNVRCNFQKDCPDGSDEMGCPDKLLKFPVMAHLPPPPLDANVTFFMLLGVHHIEIDGMSLQSPMQSAFVTVTIQWFDPRVSFYNLRSPDTPLHINSSIWKPHIGGVRSENYATQLSYRHGYQKPSLTVVRSGGLRDGSLHSQNVEYSGDRNAFQLYSEYQAEYPCIPNLWYFPFDSKLCHFSLTFQ</sequence>
<dbReference type="EMBL" id="JAXCGZ010000432">
    <property type="protein sequence ID" value="KAK7085991.1"/>
    <property type="molecule type" value="Genomic_DNA"/>
</dbReference>
<dbReference type="InterPro" id="IPR036734">
    <property type="entry name" value="Neur_chan_lig-bd_sf"/>
</dbReference>
<dbReference type="Proteomes" id="UP001381693">
    <property type="component" value="Unassembled WGS sequence"/>
</dbReference>
<dbReference type="Gene3D" id="3.10.100.10">
    <property type="entry name" value="Mannose-Binding Protein A, subunit A"/>
    <property type="match status" value="1"/>
</dbReference>
<dbReference type="InterPro" id="IPR018378">
    <property type="entry name" value="C-type_lectin_CS"/>
</dbReference>
<feature type="disulfide bond" evidence="2">
    <location>
        <begin position="394"/>
        <end position="409"/>
    </location>
</feature>
<comment type="caution">
    <text evidence="2">Lacks conserved residue(s) required for the propagation of feature annotation.</text>
</comment>
<evidence type="ECO:0000259" key="3">
    <source>
        <dbReference type="PROSITE" id="PS50041"/>
    </source>
</evidence>
<evidence type="ECO:0000313" key="4">
    <source>
        <dbReference type="EMBL" id="KAK7085991.1"/>
    </source>
</evidence>
<proteinExistence type="predicted"/>
<dbReference type="SUPFAM" id="SSF57424">
    <property type="entry name" value="LDL receptor-like module"/>
    <property type="match status" value="1"/>
</dbReference>
<dbReference type="InterPro" id="IPR016186">
    <property type="entry name" value="C-type_lectin-like/link_sf"/>
</dbReference>
<dbReference type="InterPro" id="IPR036055">
    <property type="entry name" value="LDL_receptor-like_sf"/>
</dbReference>
<dbReference type="PROSITE" id="PS50068">
    <property type="entry name" value="LDLRA_2"/>
    <property type="match status" value="1"/>
</dbReference>
<dbReference type="GO" id="GO:0005230">
    <property type="term" value="F:extracellular ligand-gated monoatomic ion channel activity"/>
    <property type="evidence" value="ECO:0007669"/>
    <property type="project" value="InterPro"/>
</dbReference>
<dbReference type="GO" id="GO:0016020">
    <property type="term" value="C:membrane"/>
    <property type="evidence" value="ECO:0007669"/>
    <property type="project" value="InterPro"/>
</dbReference>
<keyword evidence="1 2" id="KW-1015">Disulfide bond</keyword>
<evidence type="ECO:0000256" key="2">
    <source>
        <dbReference type="PROSITE-ProRule" id="PRU00124"/>
    </source>
</evidence>
<dbReference type="Gene3D" id="2.70.170.10">
    <property type="entry name" value="Neurotransmitter-gated ion-channel ligand-binding domain"/>
    <property type="match status" value="1"/>
</dbReference>
<dbReference type="SUPFAM" id="SSF63712">
    <property type="entry name" value="Nicotinic receptor ligand binding domain-like"/>
    <property type="match status" value="1"/>
</dbReference>
<feature type="non-terminal residue" evidence="4">
    <location>
        <position position="575"/>
    </location>
</feature>
<accession>A0AAN8XNJ6</accession>
<dbReference type="SUPFAM" id="SSF56436">
    <property type="entry name" value="C-type lectin-like"/>
    <property type="match status" value="1"/>
</dbReference>
<dbReference type="InterPro" id="IPR002172">
    <property type="entry name" value="LDrepeatLR_classA_rpt"/>
</dbReference>
<dbReference type="InterPro" id="IPR001304">
    <property type="entry name" value="C-type_lectin-like"/>
</dbReference>
<feature type="domain" description="C-type lectin" evidence="3">
    <location>
        <begin position="181"/>
        <end position="272"/>
    </location>
</feature>
<evidence type="ECO:0000313" key="5">
    <source>
        <dbReference type="Proteomes" id="UP001381693"/>
    </source>
</evidence>
<comment type="caution">
    <text evidence="4">The sequence shown here is derived from an EMBL/GenBank/DDBJ whole genome shotgun (WGS) entry which is preliminary data.</text>
</comment>
<name>A0AAN8XNJ6_HALRR</name>
<dbReference type="SMART" id="SM00192">
    <property type="entry name" value="LDLa"/>
    <property type="match status" value="1"/>
</dbReference>
<dbReference type="Pfam" id="PF00059">
    <property type="entry name" value="Lectin_C"/>
    <property type="match status" value="1"/>
</dbReference>
<dbReference type="CDD" id="cd00112">
    <property type="entry name" value="LDLa"/>
    <property type="match status" value="1"/>
</dbReference>
<gene>
    <name evidence="4" type="ORF">SK128_006585</name>
</gene>
<reference evidence="4 5" key="1">
    <citation type="submission" date="2023-11" db="EMBL/GenBank/DDBJ databases">
        <title>Halocaridina rubra genome assembly.</title>
        <authorList>
            <person name="Smith C."/>
        </authorList>
    </citation>
    <scope>NUCLEOTIDE SEQUENCE [LARGE SCALE GENOMIC DNA]</scope>
    <source>
        <strain evidence="4">EP-1</strain>
        <tissue evidence="4">Whole</tissue>
    </source>
</reference>
<dbReference type="InterPro" id="IPR016187">
    <property type="entry name" value="CTDL_fold"/>
</dbReference>